<organism evidence="1 2">
    <name type="scientific">Bordetella flabilis</name>
    <dbReference type="NCBI Taxonomy" id="463014"/>
    <lineage>
        <taxon>Bacteria</taxon>
        <taxon>Pseudomonadati</taxon>
        <taxon>Pseudomonadota</taxon>
        <taxon>Betaproteobacteria</taxon>
        <taxon>Burkholderiales</taxon>
        <taxon>Alcaligenaceae</taxon>
        <taxon>Bordetella</taxon>
    </lineage>
</organism>
<sequence>MGVSGVSQRPHEQKIFTREIHFWEAPLGGLAHVFVVPTLEIQSVPSKRLDVAARVHLQQSPTIWELGRINQSLRSHVVAPGADTARLAMMFSGIGQKICP</sequence>
<proteinExistence type="predicted"/>
<name>A0A193GLQ3_9BORD</name>
<dbReference type="EMBL" id="CP016173">
    <property type="protein sequence ID" value="ANN80800.1"/>
    <property type="molecule type" value="Genomic_DNA"/>
</dbReference>
<keyword evidence="1" id="KW-0614">Plasmid</keyword>
<dbReference type="KEGG" id="bfz:BAU07_26065"/>
<keyword evidence="2" id="KW-1185">Reference proteome</keyword>
<evidence type="ECO:0000313" key="2">
    <source>
        <dbReference type="Proteomes" id="UP000091926"/>
    </source>
</evidence>
<dbReference type="Proteomes" id="UP000091926">
    <property type="component" value="Plasmid unnamed1"/>
</dbReference>
<accession>A0A193GLQ3</accession>
<geneLocation type="plasmid" evidence="1 2">
    <name>unnamed1</name>
</geneLocation>
<reference evidence="1 2" key="1">
    <citation type="submission" date="2016-06" db="EMBL/GenBank/DDBJ databases">
        <title>Complete genome sequences of Bordetella bronchialis and Bordetella flabilis.</title>
        <authorList>
            <person name="LiPuma J.J."/>
            <person name="Spilker T."/>
        </authorList>
    </citation>
    <scope>NUCLEOTIDE SEQUENCE [LARGE SCALE GENOMIC DNA]</scope>
    <source>
        <strain evidence="1 2">AU10664</strain>
        <plasmid evidence="1 2">unnamed1</plasmid>
    </source>
</reference>
<evidence type="ECO:0000313" key="1">
    <source>
        <dbReference type="EMBL" id="ANN80800.1"/>
    </source>
</evidence>
<dbReference type="AlphaFoldDB" id="A0A193GLQ3"/>
<protein>
    <submittedName>
        <fullName evidence="1">Uncharacterized protein</fullName>
    </submittedName>
</protein>
<gene>
    <name evidence="1" type="ORF">BAU07_26065</name>
</gene>